<keyword evidence="3" id="KW-1185">Reference proteome</keyword>
<protein>
    <recommendedName>
        <fullName evidence="1">VWFD domain-containing protein</fullName>
    </recommendedName>
</protein>
<accession>A0A8B6EB34</accession>
<proteinExistence type="predicted"/>
<dbReference type="AlphaFoldDB" id="A0A8B6EB34"/>
<dbReference type="OrthoDB" id="431497at2759"/>
<evidence type="ECO:0000259" key="1">
    <source>
        <dbReference type="PROSITE" id="PS51233"/>
    </source>
</evidence>
<gene>
    <name evidence="2" type="ORF">MGAL_10B001971</name>
</gene>
<feature type="non-terminal residue" evidence="2">
    <location>
        <position position="258"/>
    </location>
</feature>
<dbReference type="InterPro" id="IPR058727">
    <property type="entry name" value="Helical_Vwde"/>
</dbReference>
<reference evidence="2" key="1">
    <citation type="submission" date="2018-11" db="EMBL/GenBank/DDBJ databases">
        <authorList>
            <person name="Alioto T."/>
            <person name="Alioto T."/>
        </authorList>
    </citation>
    <scope>NUCLEOTIDE SEQUENCE</scope>
</reference>
<dbReference type="EMBL" id="UYJE01004834">
    <property type="protein sequence ID" value="VDI31793.1"/>
    <property type="molecule type" value="Genomic_DNA"/>
</dbReference>
<name>A0A8B6EB34_MYTGA</name>
<evidence type="ECO:0000313" key="3">
    <source>
        <dbReference type="Proteomes" id="UP000596742"/>
    </source>
</evidence>
<dbReference type="InterPro" id="IPR001846">
    <property type="entry name" value="VWF_type-D"/>
</dbReference>
<organism evidence="2 3">
    <name type="scientific">Mytilus galloprovincialis</name>
    <name type="common">Mediterranean mussel</name>
    <dbReference type="NCBI Taxonomy" id="29158"/>
    <lineage>
        <taxon>Eukaryota</taxon>
        <taxon>Metazoa</taxon>
        <taxon>Spiralia</taxon>
        <taxon>Lophotrochozoa</taxon>
        <taxon>Mollusca</taxon>
        <taxon>Bivalvia</taxon>
        <taxon>Autobranchia</taxon>
        <taxon>Pteriomorphia</taxon>
        <taxon>Mytilida</taxon>
        <taxon>Mytiloidea</taxon>
        <taxon>Mytilidae</taxon>
        <taxon>Mytilinae</taxon>
        <taxon>Mytilus</taxon>
    </lineage>
</organism>
<sequence length="258" mass="29841">ITLPSGTVIYFRIKFDKSSVSDLLVVNNIEIRPSLLDISQTEGLCGTLNFNYYDEFQERNTDNSVSKDQFVTSWFIDNSSDESLFASSPKFTNDRFFYKPYCVCGEEATGTNPIGSKYHVHCNLTQPMEQCYDTTTNIDTFLYSSCSERTRRDTRYIRDTQESDEVFDISPLTYSPDFQEKYMPPDADWKFEWTEDLARETCIQSFDNVTALETCKEYANLNTDDYIESCMTDIKVSHVECVSREEAEDFVEDDTTHG</sequence>
<evidence type="ECO:0000313" key="2">
    <source>
        <dbReference type="EMBL" id="VDI31793.1"/>
    </source>
</evidence>
<dbReference type="PROSITE" id="PS51233">
    <property type="entry name" value="VWFD"/>
    <property type="match status" value="1"/>
</dbReference>
<comment type="caution">
    <text evidence="2">The sequence shown here is derived from an EMBL/GenBank/DDBJ whole genome shotgun (WGS) entry which is preliminary data.</text>
</comment>
<dbReference type="Proteomes" id="UP000596742">
    <property type="component" value="Unassembled WGS sequence"/>
</dbReference>
<dbReference type="Pfam" id="PF26129">
    <property type="entry name" value="Vwde"/>
    <property type="match status" value="1"/>
</dbReference>
<feature type="domain" description="VWFD" evidence="1">
    <location>
        <begin position="1"/>
        <end position="82"/>
    </location>
</feature>